<gene>
    <name evidence="1" type="ORF">Vadar_002889</name>
</gene>
<proteinExistence type="predicted"/>
<reference evidence="1 2" key="1">
    <citation type="journal article" date="2021" name="Hortic Res">
        <title>High-quality reference genome and annotation aids understanding of berry development for evergreen blueberry (Vaccinium darrowii).</title>
        <authorList>
            <person name="Yu J."/>
            <person name="Hulse-Kemp A.M."/>
            <person name="Babiker E."/>
            <person name="Staton M."/>
        </authorList>
    </citation>
    <scope>NUCLEOTIDE SEQUENCE [LARGE SCALE GENOMIC DNA]</scope>
    <source>
        <strain evidence="2">cv. NJ 8807/NJ 8810</strain>
        <tissue evidence="1">Young leaf</tissue>
    </source>
</reference>
<organism evidence="1 2">
    <name type="scientific">Vaccinium darrowii</name>
    <dbReference type="NCBI Taxonomy" id="229202"/>
    <lineage>
        <taxon>Eukaryota</taxon>
        <taxon>Viridiplantae</taxon>
        <taxon>Streptophyta</taxon>
        <taxon>Embryophyta</taxon>
        <taxon>Tracheophyta</taxon>
        <taxon>Spermatophyta</taxon>
        <taxon>Magnoliopsida</taxon>
        <taxon>eudicotyledons</taxon>
        <taxon>Gunneridae</taxon>
        <taxon>Pentapetalae</taxon>
        <taxon>asterids</taxon>
        <taxon>Ericales</taxon>
        <taxon>Ericaceae</taxon>
        <taxon>Vaccinioideae</taxon>
        <taxon>Vaccinieae</taxon>
        <taxon>Vaccinium</taxon>
    </lineage>
</organism>
<protein>
    <submittedName>
        <fullName evidence="1">Uncharacterized protein</fullName>
    </submittedName>
</protein>
<evidence type="ECO:0000313" key="2">
    <source>
        <dbReference type="Proteomes" id="UP000828048"/>
    </source>
</evidence>
<evidence type="ECO:0000313" key="1">
    <source>
        <dbReference type="EMBL" id="KAH7859581.1"/>
    </source>
</evidence>
<accession>A0ACB7Z1V4</accession>
<comment type="caution">
    <text evidence="1">The sequence shown here is derived from an EMBL/GenBank/DDBJ whole genome shotgun (WGS) entry which is preliminary data.</text>
</comment>
<keyword evidence="2" id="KW-1185">Reference proteome</keyword>
<dbReference type="Proteomes" id="UP000828048">
    <property type="component" value="Chromosome 4"/>
</dbReference>
<name>A0ACB7Z1V4_9ERIC</name>
<sequence>MSRAVAMLSGDIEIGSVSSRPGYMTEGKLDDVTGFITADTPASKDMHSHYSSSANTSMEAYPDLSPINATRPMLQETFGEGR</sequence>
<dbReference type="EMBL" id="CM037154">
    <property type="protein sequence ID" value="KAH7859581.1"/>
    <property type="molecule type" value="Genomic_DNA"/>
</dbReference>